<evidence type="ECO:0000256" key="1">
    <source>
        <dbReference type="SAM" id="Phobius"/>
    </source>
</evidence>
<keyword evidence="1" id="KW-1133">Transmembrane helix</keyword>
<feature type="transmembrane region" description="Helical" evidence="1">
    <location>
        <begin position="44"/>
        <end position="61"/>
    </location>
</feature>
<dbReference type="GeneID" id="89949227"/>
<evidence type="ECO:0000313" key="2">
    <source>
        <dbReference type="EMBL" id="KAK4513539.1"/>
    </source>
</evidence>
<keyword evidence="3" id="KW-1185">Reference proteome</keyword>
<comment type="caution">
    <text evidence="2">The sequence shown here is derived from an EMBL/GenBank/DDBJ whole genome shotgun (WGS) entry which is preliminary data.</text>
</comment>
<gene>
    <name evidence="2" type="ORF">ATC70_005541</name>
</gene>
<keyword evidence="1" id="KW-0472">Membrane</keyword>
<evidence type="ECO:0000313" key="3">
    <source>
        <dbReference type="Proteomes" id="UP001304243"/>
    </source>
</evidence>
<dbReference type="AlphaFoldDB" id="A0AAN7DBJ1"/>
<organism evidence="2 3">
    <name type="scientific">Mucor velutinosus</name>
    <dbReference type="NCBI Taxonomy" id="708070"/>
    <lineage>
        <taxon>Eukaryota</taxon>
        <taxon>Fungi</taxon>
        <taxon>Fungi incertae sedis</taxon>
        <taxon>Mucoromycota</taxon>
        <taxon>Mucoromycotina</taxon>
        <taxon>Mucoromycetes</taxon>
        <taxon>Mucorales</taxon>
        <taxon>Mucorineae</taxon>
        <taxon>Mucoraceae</taxon>
        <taxon>Mucor</taxon>
    </lineage>
</organism>
<accession>A0AAN7DBJ1</accession>
<reference evidence="2 3" key="1">
    <citation type="submission" date="2022-11" db="EMBL/GenBank/DDBJ databases">
        <title>Mucor velutinosus strain NIH1002 WGS.</title>
        <authorList>
            <person name="Subramanian P."/>
            <person name="Mullikin J.C."/>
            <person name="Segre J.A."/>
            <person name="Zelazny A.M."/>
        </authorList>
    </citation>
    <scope>NUCLEOTIDE SEQUENCE [LARGE SCALE GENOMIC DNA]</scope>
    <source>
        <strain evidence="2 3">NIH1002</strain>
    </source>
</reference>
<sequence>MPHTLSLVFSTIGLCSNVYALRNMNSAAFENPYALGFGGQYQYLTILGLSTATIAFGLKIIRHFIPSFSPREL</sequence>
<keyword evidence="1" id="KW-0812">Transmembrane</keyword>
<name>A0AAN7DBJ1_9FUNG</name>
<dbReference type="RefSeq" id="XP_064680205.1">
    <property type="nucleotide sequence ID" value="XM_064824828.1"/>
</dbReference>
<dbReference type="EMBL" id="JASEJX010000016">
    <property type="protein sequence ID" value="KAK4513539.1"/>
    <property type="molecule type" value="Genomic_DNA"/>
</dbReference>
<dbReference type="Proteomes" id="UP001304243">
    <property type="component" value="Unassembled WGS sequence"/>
</dbReference>
<protein>
    <submittedName>
        <fullName evidence="2">Uncharacterized protein</fullName>
    </submittedName>
</protein>
<proteinExistence type="predicted"/>